<gene>
    <name evidence="1" type="ORF">ACFPBZ_20495</name>
</gene>
<name>A0ABV9YR42_9PSEU</name>
<reference evidence="2" key="1">
    <citation type="journal article" date="2019" name="Int. J. Syst. Evol. Microbiol.">
        <title>The Global Catalogue of Microorganisms (GCM) 10K type strain sequencing project: providing services to taxonomists for standard genome sequencing and annotation.</title>
        <authorList>
            <consortium name="The Broad Institute Genomics Platform"/>
            <consortium name="The Broad Institute Genome Sequencing Center for Infectious Disease"/>
            <person name="Wu L."/>
            <person name="Ma J."/>
        </authorList>
    </citation>
    <scope>NUCLEOTIDE SEQUENCE [LARGE SCALE GENOMIC DNA]</scope>
    <source>
        <strain evidence="2">CGMCC 4.7093</strain>
    </source>
</reference>
<accession>A0ABV9YR42</accession>
<sequence>MTQVDDSWLVVLTDPRTGSMDSFGPYSRDEAARLQYWCTAELDFDDLGDVVVQTARVRT</sequence>
<proteinExistence type="predicted"/>
<dbReference type="RefSeq" id="WP_378037959.1">
    <property type="nucleotide sequence ID" value="NZ_JBHSIV010000025.1"/>
</dbReference>
<evidence type="ECO:0000313" key="2">
    <source>
        <dbReference type="Proteomes" id="UP001595947"/>
    </source>
</evidence>
<comment type="caution">
    <text evidence="1">The sequence shown here is derived from an EMBL/GenBank/DDBJ whole genome shotgun (WGS) entry which is preliminary data.</text>
</comment>
<dbReference type="Proteomes" id="UP001595947">
    <property type="component" value="Unassembled WGS sequence"/>
</dbReference>
<keyword evidence="2" id="KW-1185">Reference proteome</keyword>
<evidence type="ECO:0000313" key="1">
    <source>
        <dbReference type="EMBL" id="MFC5064614.1"/>
    </source>
</evidence>
<organism evidence="1 2">
    <name type="scientific">Actinomycetospora atypica</name>
    <dbReference type="NCBI Taxonomy" id="1290095"/>
    <lineage>
        <taxon>Bacteria</taxon>
        <taxon>Bacillati</taxon>
        <taxon>Actinomycetota</taxon>
        <taxon>Actinomycetes</taxon>
        <taxon>Pseudonocardiales</taxon>
        <taxon>Pseudonocardiaceae</taxon>
        <taxon>Actinomycetospora</taxon>
    </lineage>
</organism>
<dbReference type="EMBL" id="JBHSIV010000025">
    <property type="protein sequence ID" value="MFC5064614.1"/>
    <property type="molecule type" value="Genomic_DNA"/>
</dbReference>
<protein>
    <submittedName>
        <fullName evidence="1">Uncharacterized protein</fullName>
    </submittedName>
</protein>